<reference evidence="2" key="1">
    <citation type="journal article" date="2023" name="Science">
        <title>Genome structures resolve the early diversification of teleost fishes.</title>
        <authorList>
            <person name="Parey E."/>
            <person name="Louis A."/>
            <person name="Montfort J."/>
            <person name="Bouchez O."/>
            <person name="Roques C."/>
            <person name="Iampietro C."/>
            <person name="Lluch J."/>
            <person name="Castinel A."/>
            <person name="Donnadieu C."/>
            <person name="Desvignes T."/>
            <person name="Floi Bucao C."/>
            <person name="Jouanno E."/>
            <person name="Wen M."/>
            <person name="Mejri S."/>
            <person name="Dirks R."/>
            <person name="Jansen H."/>
            <person name="Henkel C."/>
            <person name="Chen W.J."/>
            <person name="Zahm M."/>
            <person name="Cabau C."/>
            <person name="Klopp C."/>
            <person name="Thompson A.W."/>
            <person name="Robinson-Rechavi M."/>
            <person name="Braasch I."/>
            <person name="Lecointre G."/>
            <person name="Bobe J."/>
            <person name="Postlethwait J.H."/>
            <person name="Berthelot C."/>
            <person name="Roest Crollius H."/>
            <person name="Guiguen Y."/>
        </authorList>
    </citation>
    <scope>NUCLEOTIDE SEQUENCE</scope>
    <source>
        <strain evidence="2">WJC10195</strain>
    </source>
</reference>
<evidence type="ECO:0000313" key="2">
    <source>
        <dbReference type="EMBL" id="KAJ8371409.1"/>
    </source>
</evidence>
<evidence type="ECO:0000313" key="3">
    <source>
        <dbReference type="Proteomes" id="UP001152622"/>
    </source>
</evidence>
<dbReference type="AlphaFoldDB" id="A0A9Q1G0T8"/>
<evidence type="ECO:0000256" key="1">
    <source>
        <dbReference type="SAM" id="MobiDB-lite"/>
    </source>
</evidence>
<name>A0A9Q1G0T8_SYNKA</name>
<gene>
    <name evidence="2" type="ORF">SKAU_G00114370</name>
</gene>
<feature type="compositionally biased region" description="Basic and acidic residues" evidence="1">
    <location>
        <begin position="10"/>
        <end position="25"/>
    </location>
</feature>
<accession>A0A9Q1G0T8</accession>
<comment type="caution">
    <text evidence="2">The sequence shown here is derived from an EMBL/GenBank/DDBJ whole genome shotgun (WGS) entry which is preliminary data.</text>
</comment>
<dbReference type="EMBL" id="JAINUF010000003">
    <property type="protein sequence ID" value="KAJ8371409.1"/>
    <property type="molecule type" value="Genomic_DNA"/>
</dbReference>
<organism evidence="2 3">
    <name type="scientific">Synaphobranchus kaupii</name>
    <name type="common">Kaup's arrowtooth eel</name>
    <dbReference type="NCBI Taxonomy" id="118154"/>
    <lineage>
        <taxon>Eukaryota</taxon>
        <taxon>Metazoa</taxon>
        <taxon>Chordata</taxon>
        <taxon>Craniata</taxon>
        <taxon>Vertebrata</taxon>
        <taxon>Euteleostomi</taxon>
        <taxon>Actinopterygii</taxon>
        <taxon>Neopterygii</taxon>
        <taxon>Teleostei</taxon>
        <taxon>Anguilliformes</taxon>
        <taxon>Synaphobranchidae</taxon>
        <taxon>Synaphobranchus</taxon>
    </lineage>
</organism>
<sequence>MARRPKIKVRGAEARRVQEGPEERHEPKLESVFLLNVRFPPAEALAGHADLSGGLPRKGGLIRAPA</sequence>
<dbReference type="Proteomes" id="UP001152622">
    <property type="component" value="Chromosome 3"/>
</dbReference>
<keyword evidence="3" id="KW-1185">Reference proteome</keyword>
<protein>
    <submittedName>
        <fullName evidence="2">Uncharacterized protein</fullName>
    </submittedName>
</protein>
<proteinExistence type="predicted"/>
<feature type="region of interest" description="Disordered" evidence="1">
    <location>
        <begin position="1"/>
        <end position="25"/>
    </location>
</feature>